<feature type="region of interest" description="Disordered" evidence="1">
    <location>
        <begin position="498"/>
        <end position="523"/>
    </location>
</feature>
<evidence type="ECO:0000313" key="4">
    <source>
        <dbReference type="Proteomes" id="UP000248349"/>
    </source>
</evidence>
<feature type="compositionally biased region" description="Basic and acidic residues" evidence="1">
    <location>
        <begin position="173"/>
        <end position="187"/>
    </location>
</feature>
<gene>
    <name evidence="3" type="ORF">BP01DRAFT_418126</name>
</gene>
<protein>
    <recommendedName>
        <fullName evidence="2">DUF7624 domain-containing protein</fullName>
    </recommendedName>
</protein>
<accession>A0A318Z4B8</accession>
<dbReference type="InterPro" id="IPR056041">
    <property type="entry name" value="DUF7624"/>
</dbReference>
<proteinExistence type="predicted"/>
<feature type="region of interest" description="Disordered" evidence="1">
    <location>
        <begin position="159"/>
        <end position="187"/>
    </location>
</feature>
<dbReference type="AlphaFoldDB" id="A0A318Z4B8"/>
<dbReference type="Pfam" id="PF24616">
    <property type="entry name" value="DUF7624"/>
    <property type="match status" value="1"/>
</dbReference>
<dbReference type="GeneID" id="37080533"/>
<organism evidence="3 4">
    <name type="scientific">Aspergillus saccharolyticus JOP 1030-1</name>
    <dbReference type="NCBI Taxonomy" id="1450539"/>
    <lineage>
        <taxon>Eukaryota</taxon>
        <taxon>Fungi</taxon>
        <taxon>Dikarya</taxon>
        <taxon>Ascomycota</taxon>
        <taxon>Pezizomycotina</taxon>
        <taxon>Eurotiomycetes</taxon>
        <taxon>Eurotiomycetidae</taxon>
        <taxon>Eurotiales</taxon>
        <taxon>Aspergillaceae</taxon>
        <taxon>Aspergillus</taxon>
        <taxon>Aspergillus subgen. Circumdati</taxon>
    </lineage>
</organism>
<dbReference type="EMBL" id="KZ821254">
    <property type="protein sequence ID" value="PYH42165.1"/>
    <property type="molecule type" value="Genomic_DNA"/>
</dbReference>
<name>A0A318Z4B8_9EURO</name>
<evidence type="ECO:0000313" key="3">
    <source>
        <dbReference type="EMBL" id="PYH42165.1"/>
    </source>
</evidence>
<feature type="domain" description="DUF7624" evidence="2">
    <location>
        <begin position="528"/>
        <end position="651"/>
    </location>
</feature>
<evidence type="ECO:0000256" key="1">
    <source>
        <dbReference type="SAM" id="MobiDB-lite"/>
    </source>
</evidence>
<dbReference type="OrthoDB" id="5230484at2759"/>
<evidence type="ECO:0000259" key="2">
    <source>
        <dbReference type="Pfam" id="PF24616"/>
    </source>
</evidence>
<dbReference type="Proteomes" id="UP000248349">
    <property type="component" value="Unassembled WGS sequence"/>
</dbReference>
<reference evidence="3 4" key="1">
    <citation type="submission" date="2016-12" db="EMBL/GenBank/DDBJ databases">
        <title>The genomes of Aspergillus section Nigri reveals drivers in fungal speciation.</title>
        <authorList>
            <consortium name="DOE Joint Genome Institute"/>
            <person name="Vesth T.C."/>
            <person name="Nybo J."/>
            <person name="Theobald S."/>
            <person name="Brandl J."/>
            <person name="Frisvad J.C."/>
            <person name="Nielsen K.F."/>
            <person name="Lyhne E.K."/>
            <person name="Kogle M.E."/>
            <person name="Kuo A."/>
            <person name="Riley R."/>
            <person name="Clum A."/>
            <person name="Nolan M."/>
            <person name="Lipzen A."/>
            <person name="Salamov A."/>
            <person name="Henrissat B."/>
            <person name="Wiebenga A."/>
            <person name="De Vries R.P."/>
            <person name="Grigoriev I.V."/>
            <person name="Mortensen U.H."/>
            <person name="Andersen M.R."/>
            <person name="Baker S.E."/>
        </authorList>
    </citation>
    <scope>NUCLEOTIDE SEQUENCE [LARGE SCALE GENOMIC DNA]</scope>
    <source>
        <strain evidence="3 4">JOP 1030-1</strain>
    </source>
</reference>
<dbReference type="RefSeq" id="XP_025428147.1">
    <property type="nucleotide sequence ID" value="XM_025579304.1"/>
</dbReference>
<dbReference type="STRING" id="1450539.A0A318Z4B8"/>
<feature type="compositionally biased region" description="Polar residues" evidence="1">
    <location>
        <begin position="159"/>
        <end position="172"/>
    </location>
</feature>
<sequence length="651" mass="72223">MSEDAKFHDNSIWNANRHRLDKYHNEKSYTGLEYDMGSISFDSSENVGDNHDLQSAREPMPTDLTTPFAGLSQPQLEIHTADAGVDKIETSSDEDDPPQSVIHAPAGFGDFGANGKLNGQVPFAGALAPSNAIKSHTSHIAAQFPTGHDSATAVVVGSNNTVSPPPLSTSIESAREWSERPTPRAHTRQEFDNPTIELNSRTADGREHAVSQGETPWILMSSMEGFKHFNEELEIDALKAALAECWALCNSLATLSCLYGERQGSQINVQDEAWKLCWRLCQELYVNQKDPDSSKVNITLDICHAFCQSLFEAREKENEMADSVLRVSFELNNHLFNTHDRNLPEAFGERTLDFYITLCHRLMKQKSFVSETETPLRACWSFAEMLFTMRQSQRGNKRPDEDLLGSAVQACWDLCDVFREGWTQRSHRSSDRGTPRPSQATFQQVIEKVNGPQYIDCEISRQLRNPETPTTVFDDTATMSPDEAPMQNIFVLGQDPGQASHAAWSSNSSAVSGQSRSSEQSSSAKTITTTLSGGLNLVFVKILVTKAAMNSGYQRSGTQSFSSFVKSLSSDAFGSLSWQISLLKNYKRLVALDPIFQAASYQARASAIDVAQAVRLIAHGGQHPWLLDLYRLVFGFQTDEAISRKEMVLQV</sequence>
<keyword evidence="4" id="KW-1185">Reference proteome</keyword>